<dbReference type="Proteomes" id="UP000007800">
    <property type="component" value="Unassembled WGS sequence"/>
</dbReference>
<reference evidence="2 3" key="1">
    <citation type="submission" date="2008-07" db="EMBL/GenBank/DDBJ databases">
        <authorList>
            <person name="El-Sayed N."/>
            <person name="Caler E."/>
            <person name="Inman J."/>
            <person name="Amedeo P."/>
            <person name="Hass B."/>
            <person name="Wortman J."/>
        </authorList>
    </citation>
    <scope>NUCLEOTIDE SEQUENCE [LARGE SCALE GENOMIC DNA]</scope>
    <source>
        <strain evidence="3">ATCC 50983 / TXsc</strain>
    </source>
</reference>
<sequence length="492" mass="55048">MATPDELQTLRQARTRARQSRTRAFTRLSDVRERIKNLRTNDEDDENVLAVLEAQEEELARAYVEADQQATAAERAYEEATSTSPPTTPLLTPAGSTGFNVQGDSSNLLRRNDGSAANTSSFRQPDFPEAPTRRAATRCTAAEVTKLVLPNLIDSAYLKVHYDDVEDTLVEAGAATRSTSGPIQVNPEVRRSVMTKFIGTLTNSEVKPVHQAAQSAARTGRSDWNHVRQLLLGRFCRRSQLKSKYLEKLSSLKFQSARQIDQYLLAASEAYFIFCDIYHNDSAERRNLTRQIIGRLPPAIVEKVIHRIRRYADHDDDSEDWETLLDFENATGDKPSVCDVIRSICRTSDEATIICQPTTHKADNIRSVVEPAQASSSRTLAQRPNSGSAPISRPTLSEWAKTFPAVYYITGRAVRNQEEALKILRADETKVLRNRRGFRYILAAYNDATTAKSIMSELDKENYRWREFAATPPSTSSSERTPAPLVDASAGF</sequence>
<accession>C5LE22</accession>
<dbReference type="OrthoDB" id="484367at2759"/>
<proteinExistence type="predicted"/>
<organism evidence="3">
    <name type="scientific">Perkinsus marinus (strain ATCC 50983 / TXsc)</name>
    <dbReference type="NCBI Taxonomy" id="423536"/>
    <lineage>
        <taxon>Eukaryota</taxon>
        <taxon>Sar</taxon>
        <taxon>Alveolata</taxon>
        <taxon>Perkinsozoa</taxon>
        <taxon>Perkinsea</taxon>
        <taxon>Perkinsida</taxon>
        <taxon>Perkinsidae</taxon>
        <taxon>Perkinsus</taxon>
    </lineage>
</organism>
<dbReference type="GeneID" id="9050551"/>
<feature type="compositionally biased region" description="Low complexity" evidence="1">
    <location>
        <begin position="75"/>
        <end position="98"/>
    </location>
</feature>
<dbReference type="InParanoid" id="C5LE22"/>
<name>C5LE22_PERM5</name>
<dbReference type="AlphaFoldDB" id="C5LE22"/>
<evidence type="ECO:0000313" key="2">
    <source>
        <dbReference type="EMBL" id="EER05020.1"/>
    </source>
</evidence>
<dbReference type="RefSeq" id="XP_002773204.1">
    <property type="nucleotide sequence ID" value="XM_002773158.1"/>
</dbReference>
<feature type="region of interest" description="Disordered" evidence="1">
    <location>
        <begin position="75"/>
        <end position="135"/>
    </location>
</feature>
<gene>
    <name evidence="2" type="ORF">Pmar_PMAR009198</name>
</gene>
<feature type="region of interest" description="Disordered" evidence="1">
    <location>
        <begin position="470"/>
        <end position="492"/>
    </location>
</feature>
<feature type="compositionally biased region" description="Polar residues" evidence="1">
    <location>
        <begin position="99"/>
        <end position="123"/>
    </location>
</feature>
<feature type="compositionally biased region" description="Polar residues" evidence="1">
    <location>
        <begin position="373"/>
        <end position="389"/>
    </location>
</feature>
<evidence type="ECO:0000256" key="1">
    <source>
        <dbReference type="SAM" id="MobiDB-lite"/>
    </source>
</evidence>
<evidence type="ECO:0000313" key="3">
    <source>
        <dbReference type="Proteomes" id="UP000007800"/>
    </source>
</evidence>
<feature type="compositionally biased region" description="Low complexity" evidence="1">
    <location>
        <begin position="470"/>
        <end position="484"/>
    </location>
</feature>
<dbReference type="EMBL" id="GG681098">
    <property type="protein sequence ID" value="EER05020.1"/>
    <property type="molecule type" value="Genomic_DNA"/>
</dbReference>
<feature type="region of interest" description="Disordered" evidence="1">
    <location>
        <begin position="371"/>
        <end position="393"/>
    </location>
</feature>
<protein>
    <submittedName>
        <fullName evidence="2">Uncharacterized protein</fullName>
    </submittedName>
</protein>
<dbReference type="PROSITE" id="PS50890">
    <property type="entry name" value="PUA"/>
    <property type="match status" value="1"/>
</dbReference>
<keyword evidence="3" id="KW-1185">Reference proteome</keyword>